<evidence type="ECO:0000256" key="1">
    <source>
        <dbReference type="ARBA" id="ARBA00004651"/>
    </source>
</evidence>
<keyword evidence="11" id="KW-1185">Reference proteome</keyword>
<feature type="region of interest" description="Disordered" evidence="8">
    <location>
        <begin position="579"/>
        <end position="606"/>
    </location>
</feature>
<organism evidence="10 11">
    <name type="scientific">Dermabacter hominis 1368</name>
    <dbReference type="NCBI Taxonomy" id="1450519"/>
    <lineage>
        <taxon>Bacteria</taxon>
        <taxon>Bacillati</taxon>
        <taxon>Actinomycetota</taxon>
        <taxon>Actinomycetes</taxon>
        <taxon>Micrococcales</taxon>
        <taxon>Dermabacteraceae</taxon>
        <taxon>Dermabacter</taxon>
    </lineage>
</organism>
<name>A0ABR4SHN1_9MICO</name>
<feature type="transmembrane region" description="Helical" evidence="9">
    <location>
        <begin position="159"/>
        <end position="181"/>
    </location>
</feature>
<proteinExistence type="inferred from homology"/>
<accession>A0ABR4SHN1</accession>
<dbReference type="RefSeq" id="WP_034371074.1">
    <property type="nucleotide sequence ID" value="NZ_KN323183.1"/>
</dbReference>
<evidence type="ECO:0000256" key="9">
    <source>
        <dbReference type="SAM" id="Phobius"/>
    </source>
</evidence>
<comment type="caution">
    <text evidence="10">The sequence shown here is derived from an EMBL/GenBank/DDBJ whole genome shotgun (WGS) entry which is preliminary data.</text>
</comment>
<feature type="region of interest" description="Disordered" evidence="8">
    <location>
        <begin position="1"/>
        <end position="22"/>
    </location>
</feature>
<feature type="transmembrane region" description="Helical" evidence="9">
    <location>
        <begin position="248"/>
        <end position="269"/>
    </location>
</feature>
<comment type="similarity">
    <text evidence="2">Belongs to the BCCT transporter (TC 2.A.15) family.</text>
</comment>
<evidence type="ECO:0000313" key="10">
    <source>
        <dbReference type="EMBL" id="KDS92691.1"/>
    </source>
</evidence>
<keyword evidence="5 9" id="KW-0812">Transmembrane</keyword>
<evidence type="ECO:0000256" key="6">
    <source>
        <dbReference type="ARBA" id="ARBA00022989"/>
    </source>
</evidence>
<gene>
    <name evidence="10" type="ORF">DHOM_09735</name>
</gene>
<feature type="transmembrane region" description="Helical" evidence="9">
    <location>
        <begin position="29"/>
        <end position="48"/>
    </location>
</feature>
<comment type="subcellular location">
    <subcellularLocation>
        <location evidence="1">Cell membrane</location>
        <topology evidence="1">Multi-pass membrane protein</topology>
    </subcellularLocation>
</comment>
<dbReference type="Proteomes" id="UP000030182">
    <property type="component" value="Unassembled WGS sequence"/>
</dbReference>
<feature type="transmembrane region" description="Helical" evidence="9">
    <location>
        <begin position="342"/>
        <end position="360"/>
    </location>
</feature>
<keyword evidence="7 9" id="KW-0472">Membrane</keyword>
<feature type="transmembrane region" description="Helical" evidence="9">
    <location>
        <begin position="431"/>
        <end position="455"/>
    </location>
</feature>
<protein>
    <submittedName>
        <fullName evidence="10">Choline transporter</fullName>
    </submittedName>
</protein>
<feature type="transmembrane region" description="Helical" evidence="9">
    <location>
        <begin position="205"/>
        <end position="228"/>
    </location>
</feature>
<dbReference type="EMBL" id="JDRS01000018">
    <property type="protein sequence ID" value="KDS92691.1"/>
    <property type="molecule type" value="Genomic_DNA"/>
</dbReference>
<keyword evidence="4" id="KW-1003">Cell membrane</keyword>
<dbReference type="InterPro" id="IPR000060">
    <property type="entry name" value="BCCT_transptr"/>
</dbReference>
<feature type="transmembrane region" description="Helical" evidence="9">
    <location>
        <begin position="281"/>
        <end position="301"/>
    </location>
</feature>
<keyword evidence="6 9" id="KW-1133">Transmembrane helix</keyword>
<evidence type="ECO:0000256" key="7">
    <source>
        <dbReference type="ARBA" id="ARBA00023136"/>
    </source>
</evidence>
<reference evidence="10 11" key="1">
    <citation type="submission" date="2014-01" db="EMBL/GenBank/DDBJ databases">
        <title>Draft genome sequence of the multidrug-resistant clinical isolate Dermabacter hominis 1368.</title>
        <authorList>
            <person name="Albersmeier A."/>
            <person name="Bomholt C."/>
            <person name="Glaub A."/>
            <person name="Ruckert C."/>
            <person name="Soriano F."/>
            <person name="Fernandez-Natal I."/>
            <person name="Tauch A."/>
        </authorList>
    </citation>
    <scope>NUCLEOTIDE SEQUENCE [LARGE SCALE GENOMIC DNA]</scope>
    <source>
        <strain evidence="10 11">1368</strain>
    </source>
</reference>
<feature type="transmembrane region" description="Helical" evidence="9">
    <location>
        <begin position="501"/>
        <end position="525"/>
    </location>
</feature>
<dbReference type="PANTHER" id="PTHR30047:SF7">
    <property type="entry name" value="HIGH-AFFINITY CHOLINE TRANSPORT PROTEIN"/>
    <property type="match status" value="1"/>
</dbReference>
<feature type="transmembrane region" description="Helical" evidence="9">
    <location>
        <begin position="68"/>
        <end position="88"/>
    </location>
</feature>
<evidence type="ECO:0000256" key="4">
    <source>
        <dbReference type="ARBA" id="ARBA00022475"/>
    </source>
</evidence>
<feature type="transmembrane region" description="Helical" evidence="9">
    <location>
        <begin position="372"/>
        <end position="393"/>
    </location>
</feature>
<evidence type="ECO:0000256" key="3">
    <source>
        <dbReference type="ARBA" id="ARBA00022448"/>
    </source>
</evidence>
<evidence type="ECO:0000256" key="5">
    <source>
        <dbReference type="ARBA" id="ARBA00022692"/>
    </source>
</evidence>
<dbReference type="Pfam" id="PF02028">
    <property type="entry name" value="BCCT"/>
    <property type="match status" value="1"/>
</dbReference>
<dbReference type="PANTHER" id="PTHR30047">
    <property type="entry name" value="HIGH-AFFINITY CHOLINE TRANSPORT PROTEIN-RELATED"/>
    <property type="match status" value="1"/>
</dbReference>
<evidence type="ECO:0000313" key="11">
    <source>
        <dbReference type="Proteomes" id="UP000030182"/>
    </source>
</evidence>
<feature type="transmembrane region" description="Helical" evidence="9">
    <location>
        <begin position="109"/>
        <end position="128"/>
    </location>
</feature>
<dbReference type="NCBIfam" id="TIGR00842">
    <property type="entry name" value="bcct"/>
    <property type="match status" value="1"/>
</dbReference>
<evidence type="ECO:0000256" key="8">
    <source>
        <dbReference type="SAM" id="MobiDB-lite"/>
    </source>
</evidence>
<sequence>MTSATATKPTRPETPPGEKEPRHYGMAKGVFYPSAAIIVVAVLFSVLLPEQFSQVVSTINSTIVASVGWYYILAATFFVAAAAVLAFSRLGSIKLGKDDEEPQYSLMSWFAMLFAAGMGIGLVFWGAAEPLTFFASNPPPNIAELPDAARAPKAMAQVFLHWGLHAWGIYVVVGLAVAYATHRRGRPLSVRWALEPILGRHTDTWIGNVIDTIAVVGTLFGVATSLGFGVNQISAGLVHLGLLPDNPWLRFVMVIVITGLATLSVASGLEKGIKFLSNTNLILAGVLLVIMLILGPTLFLLRDFVSGIGNYLHNFISLSFQTLPFYGDEGASWLNGWTTFYWGWWISWSPFVGVFIARISRGRTVREFIMGVMLVPTLVTILWFTVMGGTAIYKSVFEGVSFLNAEGTIDKDLALFQVFETMPASSLLSGLAILLVTIFFITSADSGAFVVDMIAHRGDPEPPRGTRIFWAVTSGAIPAALIGIAAYTGSGDASGMSGLQALALIAALPWSVVMIAMVVSMFRALRHEVRMIERLELQIRRRELVDHVTEHVTEHVTGEVADRVYERVATETGQLELPAVDASEAASTDGARKRGFLDQFTQRPKD</sequence>
<feature type="transmembrane region" description="Helical" evidence="9">
    <location>
        <begin position="467"/>
        <end position="489"/>
    </location>
</feature>
<keyword evidence="3" id="KW-0813">Transport</keyword>
<evidence type="ECO:0000256" key="2">
    <source>
        <dbReference type="ARBA" id="ARBA00005658"/>
    </source>
</evidence>